<protein>
    <recommendedName>
        <fullName evidence="3">ferredoxin--NADP(+) reductase</fullName>
        <ecNumber evidence="3">1.18.1.2</ecNumber>
    </recommendedName>
</protein>
<dbReference type="Gene3D" id="3.50.50.60">
    <property type="entry name" value="FAD/NAD(P)-binding domain"/>
    <property type="match status" value="1"/>
</dbReference>
<dbReference type="InterPro" id="IPR036188">
    <property type="entry name" value="FAD/NAD-bd_sf"/>
</dbReference>
<keyword evidence="5 9" id="KW-0274">FAD</keyword>
<dbReference type="Proteomes" id="UP000569914">
    <property type="component" value="Unassembled WGS sequence"/>
</dbReference>
<feature type="binding site" evidence="9">
    <location>
        <position position="356"/>
    </location>
    <ligand>
        <name>FAD</name>
        <dbReference type="ChEBI" id="CHEBI:57692"/>
    </ligand>
</feature>
<keyword evidence="6 10" id="KW-0521">NADP</keyword>
<dbReference type="GO" id="GO:0004324">
    <property type="term" value="F:ferredoxin-NADP+ reductase activity"/>
    <property type="evidence" value="ECO:0007669"/>
    <property type="project" value="UniProtKB-EC"/>
</dbReference>
<keyword evidence="7 12" id="KW-0560">Oxidoreductase</keyword>
<gene>
    <name evidence="12" type="ORF">BKA15_002168</name>
</gene>
<sequence length="448" mass="47563">MRVAVVGAGPAGIYAAAGLVAAGPGHGVRVLVDVFDRLPTPYGLVRYGTAPDHQRIKEVVVALRAALAAPEIRFFGNVEYGGDLKLAELRQCYHAVVVATGAATDRPLTIPGADLPGSHGGADFVAWYNGHPDVPRDWPLTARSVAVLGAGNVALDIARMLAKPAAEQLATEIPDNVARGLAGNAARDIHLFARRGPADAKFTPLELRELAESPSVDVSVDPVGAEVSAAEEAAIGRSGQRRTVLRTLLDWVGREPTGAARRIHLHFRAAPVSLLGDERVETLRTERTETGPDGTITFTGEHRDWPVQAVYRAIGYRSTPLPDVPFDDAEAVVPGTAGRVVDLDHQVVPGLYATGWIRRGPVGLIGHTKSDAAETVGSLLADLAALPDPDSPGPEAIVELLRAKKIDFTTLAEWDRLDAYEISLGEASGRRRTKVVSRIAMINGGRDT</sequence>
<evidence type="ECO:0000256" key="6">
    <source>
        <dbReference type="ARBA" id="ARBA00022857"/>
    </source>
</evidence>
<feature type="binding site" evidence="10">
    <location>
        <begin position="194"/>
        <end position="195"/>
    </location>
    <ligand>
        <name>NADP(+)</name>
        <dbReference type="ChEBI" id="CHEBI:58349"/>
    </ligand>
</feature>
<dbReference type="EMBL" id="JACCBU010000001">
    <property type="protein sequence ID" value="NYE70839.1"/>
    <property type="molecule type" value="Genomic_DNA"/>
</dbReference>
<feature type="binding site" evidence="10">
    <location>
        <position position="206"/>
    </location>
    <ligand>
        <name>NADP(+)</name>
        <dbReference type="ChEBI" id="CHEBI:58349"/>
    </ligand>
</feature>
<feature type="binding site" evidence="9">
    <location>
        <position position="11"/>
    </location>
    <ligand>
        <name>FAD</name>
        <dbReference type="ChEBI" id="CHEBI:57692"/>
    </ligand>
</feature>
<name>A0A7Y9I5W5_9ACTN</name>
<proteinExistence type="inferred from homology"/>
<feature type="binding site" evidence="10">
    <location>
        <position position="363"/>
    </location>
    <ligand>
        <name>NADP(+)</name>
        <dbReference type="ChEBI" id="CHEBI:58349"/>
    </ligand>
</feature>
<keyword evidence="4" id="KW-0285">Flavoprotein</keyword>
<organism evidence="12 13">
    <name type="scientific">Microlunatus parietis</name>
    <dbReference type="NCBI Taxonomy" id="682979"/>
    <lineage>
        <taxon>Bacteria</taxon>
        <taxon>Bacillati</taxon>
        <taxon>Actinomycetota</taxon>
        <taxon>Actinomycetes</taxon>
        <taxon>Propionibacteriales</taxon>
        <taxon>Propionibacteriaceae</taxon>
        <taxon>Microlunatus</taxon>
    </lineage>
</organism>
<comment type="cofactor">
    <cofactor evidence="1 9">
        <name>FAD</name>
        <dbReference type="ChEBI" id="CHEBI:57692"/>
    </cofactor>
</comment>
<comment type="catalytic activity">
    <reaction evidence="8">
        <text>2 reduced [2Fe-2S]-[ferredoxin] + NADP(+) + H(+) = 2 oxidized [2Fe-2S]-[ferredoxin] + NADPH</text>
        <dbReference type="Rhea" id="RHEA:20125"/>
        <dbReference type="Rhea" id="RHEA-COMP:10000"/>
        <dbReference type="Rhea" id="RHEA-COMP:10001"/>
        <dbReference type="ChEBI" id="CHEBI:15378"/>
        <dbReference type="ChEBI" id="CHEBI:33737"/>
        <dbReference type="ChEBI" id="CHEBI:33738"/>
        <dbReference type="ChEBI" id="CHEBI:57783"/>
        <dbReference type="ChEBI" id="CHEBI:58349"/>
        <dbReference type="EC" id="1.18.1.2"/>
    </reaction>
</comment>
<dbReference type="Pfam" id="PF07992">
    <property type="entry name" value="Pyr_redox_2"/>
    <property type="match status" value="1"/>
</dbReference>
<dbReference type="Gene3D" id="3.40.50.720">
    <property type="entry name" value="NAD(P)-binding Rossmann-like Domain"/>
    <property type="match status" value="1"/>
</dbReference>
<dbReference type="PANTHER" id="PTHR48467">
    <property type="entry name" value="GLUTAMATE SYNTHASE 1 [NADH], CHLOROPLASTIC-LIKE"/>
    <property type="match status" value="1"/>
</dbReference>
<evidence type="ECO:0000256" key="2">
    <source>
        <dbReference type="ARBA" id="ARBA00008312"/>
    </source>
</evidence>
<dbReference type="InterPro" id="IPR021163">
    <property type="entry name" value="Ferredox_Rdtase_adrenod"/>
</dbReference>
<evidence type="ECO:0000256" key="5">
    <source>
        <dbReference type="ARBA" id="ARBA00022827"/>
    </source>
</evidence>
<evidence type="ECO:0000256" key="8">
    <source>
        <dbReference type="ARBA" id="ARBA00047776"/>
    </source>
</evidence>
<accession>A0A7Y9I5W5</accession>
<feature type="domain" description="FAD/NAD(P)-binding" evidence="11">
    <location>
        <begin position="1"/>
        <end position="167"/>
    </location>
</feature>
<evidence type="ECO:0000313" key="13">
    <source>
        <dbReference type="Proteomes" id="UP000569914"/>
    </source>
</evidence>
<dbReference type="InterPro" id="IPR055275">
    <property type="entry name" value="Ferredox_Rdtase"/>
</dbReference>
<keyword evidence="13" id="KW-1185">Reference proteome</keyword>
<evidence type="ECO:0000256" key="7">
    <source>
        <dbReference type="ARBA" id="ARBA00023002"/>
    </source>
</evidence>
<evidence type="ECO:0000256" key="3">
    <source>
        <dbReference type="ARBA" id="ARBA00013223"/>
    </source>
</evidence>
<evidence type="ECO:0000256" key="1">
    <source>
        <dbReference type="ARBA" id="ARBA00001974"/>
    </source>
</evidence>
<comment type="similarity">
    <text evidence="2">Belongs to the ferredoxin--NADP reductase type 1 family.</text>
</comment>
<evidence type="ECO:0000313" key="12">
    <source>
        <dbReference type="EMBL" id="NYE70839.1"/>
    </source>
</evidence>
<dbReference type="RefSeq" id="WP_312878936.1">
    <property type="nucleotide sequence ID" value="NZ_JACCBU010000001.1"/>
</dbReference>
<dbReference type="EC" id="1.18.1.2" evidence="3"/>
<evidence type="ECO:0000256" key="9">
    <source>
        <dbReference type="PIRSR" id="PIRSR000362-1"/>
    </source>
</evidence>
<feature type="binding site" evidence="9">
    <location>
        <position position="44"/>
    </location>
    <ligand>
        <name>FAD</name>
        <dbReference type="ChEBI" id="CHEBI:57692"/>
    </ligand>
</feature>
<dbReference type="PRINTS" id="PR00419">
    <property type="entry name" value="ADXRDTASE"/>
</dbReference>
<evidence type="ECO:0000256" key="10">
    <source>
        <dbReference type="PIRSR" id="PIRSR000362-2"/>
    </source>
</evidence>
<dbReference type="PANTHER" id="PTHR48467:SF1">
    <property type="entry name" value="GLUTAMATE SYNTHASE 1 [NADH], CHLOROPLASTIC-LIKE"/>
    <property type="match status" value="1"/>
</dbReference>
<dbReference type="AlphaFoldDB" id="A0A7Y9I5W5"/>
<comment type="caution">
    <text evidence="12">The sequence shown here is derived from an EMBL/GenBank/DDBJ whole genome shotgun (WGS) entry which is preliminary data.</text>
</comment>
<reference evidence="12 13" key="1">
    <citation type="submission" date="2020-07" db="EMBL/GenBank/DDBJ databases">
        <title>Sequencing the genomes of 1000 actinobacteria strains.</title>
        <authorList>
            <person name="Klenk H.-P."/>
        </authorList>
    </citation>
    <scope>NUCLEOTIDE SEQUENCE [LARGE SCALE GENOMIC DNA]</scope>
    <source>
        <strain evidence="12 13">DSM 22083</strain>
    </source>
</reference>
<dbReference type="SUPFAM" id="SSF51971">
    <property type="entry name" value="Nucleotide-binding domain"/>
    <property type="match status" value="2"/>
</dbReference>
<dbReference type="PIRSF" id="PIRSF000362">
    <property type="entry name" value="FNR"/>
    <property type="match status" value="1"/>
</dbReference>
<dbReference type="InterPro" id="IPR023753">
    <property type="entry name" value="FAD/NAD-binding_dom"/>
</dbReference>
<evidence type="ECO:0000259" key="11">
    <source>
        <dbReference type="Pfam" id="PF07992"/>
    </source>
</evidence>
<evidence type="ECO:0000256" key="4">
    <source>
        <dbReference type="ARBA" id="ARBA00022630"/>
    </source>
</evidence>
<feature type="binding site" evidence="9">
    <location>
        <begin position="363"/>
        <end position="365"/>
    </location>
    <ligand>
        <name>FAD</name>
        <dbReference type="ChEBI" id="CHEBI:57692"/>
    </ligand>
</feature>